<dbReference type="Proteomes" id="UP001172155">
    <property type="component" value="Unassembled WGS sequence"/>
</dbReference>
<evidence type="ECO:0000313" key="10">
    <source>
        <dbReference type="EMBL" id="KAK0754319.1"/>
    </source>
</evidence>
<proteinExistence type="inferred from homology"/>
<evidence type="ECO:0000259" key="9">
    <source>
        <dbReference type="PROSITE" id="PS50072"/>
    </source>
</evidence>
<evidence type="ECO:0000256" key="3">
    <source>
        <dbReference type="ARBA" id="ARBA00007365"/>
    </source>
</evidence>
<evidence type="ECO:0000256" key="2">
    <source>
        <dbReference type="ARBA" id="ARBA00004173"/>
    </source>
</evidence>
<dbReference type="Gene3D" id="2.40.100.10">
    <property type="entry name" value="Cyclophilin-like"/>
    <property type="match status" value="1"/>
</dbReference>
<gene>
    <name evidence="10" type="ORF">B0T18DRAFT_434758</name>
</gene>
<comment type="caution">
    <text evidence="10">The sequence shown here is derived from an EMBL/GenBank/DDBJ whole genome shotgun (WGS) entry which is preliminary data.</text>
</comment>
<evidence type="ECO:0000313" key="11">
    <source>
        <dbReference type="Proteomes" id="UP001172155"/>
    </source>
</evidence>
<dbReference type="GO" id="GO:0005739">
    <property type="term" value="C:mitochondrion"/>
    <property type="evidence" value="ECO:0007669"/>
    <property type="project" value="UniProtKB-SubCell"/>
</dbReference>
<dbReference type="PANTHER" id="PTHR11071:SF385">
    <property type="entry name" value="PEPTIDYL-PROLYL CIS-TRANS ISOMERASE"/>
    <property type="match status" value="1"/>
</dbReference>
<dbReference type="EMBL" id="JAUKUD010000001">
    <property type="protein sequence ID" value="KAK0754319.1"/>
    <property type="molecule type" value="Genomic_DNA"/>
</dbReference>
<dbReference type="FunFam" id="2.40.100.10:FF:000032">
    <property type="entry name" value="Peptidyl-prolyl cis-trans isomerase"/>
    <property type="match status" value="1"/>
</dbReference>
<comment type="function">
    <text evidence="8">PPIases accelerate the folding of proteins. It catalyzes the cis-trans isomerization of proline imidic peptide bonds in oligopeptides.</text>
</comment>
<dbReference type="InterPro" id="IPR020892">
    <property type="entry name" value="Cyclophilin-type_PPIase_CS"/>
</dbReference>
<dbReference type="PROSITE" id="PS50072">
    <property type="entry name" value="CSA_PPIASE_2"/>
    <property type="match status" value="1"/>
</dbReference>
<comment type="catalytic activity">
    <reaction evidence="1 8">
        <text>[protein]-peptidylproline (omega=180) = [protein]-peptidylproline (omega=0)</text>
        <dbReference type="Rhea" id="RHEA:16237"/>
        <dbReference type="Rhea" id="RHEA-COMP:10747"/>
        <dbReference type="Rhea" id="RHEA-COMP:10748"/>
        <dbReference type="ChEBI" id="CHEBI:83833"/>
        <dbReference type="ChEBI" id="CHEBI:83834"/>
        <dbReference type="EC" id="5.2.1.8"/>
    </reaction>
</comment>
<dbReference type="GO" id="GO:0006457">
    <property type="term" value="P:protein folding"/>
    <property type="evidence" value="ECO:0007669"/>
    <property type="project" value="InterPro"/>
</dbReference>
<dbReference type="EC" id="5.2.1.8" evidence="8"/>
<evidence type="ECO:0000256" key="6">
    <source>
        <dbReference type="ARBA" id="ARBA00023128"/>
    </source>
</evidence>
<reference evidence="10" key="1">
    <citation type="submission" date="2023-06" db="EMBL/GenBank/DDBJ databases">
        <title>Genome-scale phylogeny and comparative genomics of the fungal order Sordariales.</title>
        <authorList>
            <consortium name="Lawrence Berkeley National Laboratory"/>
            <person name="Hensen N."/>
            <person name="Bonometti L."/>
            <person name="Westerberg I."/>
            <person name="Brannstrom I.O."/>
            <person name="Guillou S."/>
            <person name="Cros-Aarteil S."/>
            <person name="Calhoun S."/>
            <person name="Haridas S."/>
            <person name="Kuo A."/>
            <person name="Mondo S."/>
            <person name="Pangilinan J."/>
            <person name="Riley R."/>
            <person name="LaButti K."/>
            <person name="Andreopoulos B."/>
            <person name="Lipzen A."/>
            <person name="Chen C."/>
            <person name="Yanf M."/>
            <person name="Daum C."/>
            <person name="Ng V."/>
            <person name="Clum A."/>
            <person name="Steindorff A."/>
            <person name="Ohm R."/>
            <person name="Martin F."/>
            <person name="Silar P."/>
            <person name="Natvig D."/>
            <person name="Lalanne C."/>
            <person name="Gautier V."/>
            <person name="Ament-velasquez S.L."/>
            <person name="Kruys A."/>
            <person name="Hutchinson M.I."/>
            <person name="Powell A.J."/>
            <person name="Barry K."/>
            <person name="Miller A.N."/>
            <person name="Grigoriev I.V."/>
            <person name="Debuchy R."/>
            <person name="Gladieux P."/>
            <person name="Thoren M.H."/>
            <person name="Johannesson H."/>
        </authorList>
    </citation>
    <scope>NUCLEOTIDE SEQUENCE</scope>
    <source>
        <strain evidence="10">SMH3187-1</strain>
    </source>
</reference>
<evidence type="ECO:0000256" key="7">
    <source>
        <dbReference type="ARBA" id="ARBA00023235"/>
    </source>
</evidence>
<keyword evidence="7 8" id="KW-0413">Isomerase</keyword>
<organism evidence="10 11">
    <name type="scientific">Schizothecium vesticola</name>
    <dbReference type="NCBI Taxonomy" id="314040"/>
    <lineage>
        <taxon>Eukaryota</taxon>
        <taxon>Fungi</taxon>
        <taxon>Dikarya</taxon>
        <taxon>Ascomycota</taxon>
        <taxon>Pezizomycotina</taxon>
        <taxon>Sordariomycetes</taxon>
        <taxon>Sordariomycetidae</taxon>
        <taxon>Sordariales</taxon>
        <taxon>Schizotheciaceae</taxon>
        <taxon>Schizothecium</taxon>
    </lineage>
</organism>
<dbReference type="PRINTS" id="PR00153">
    <property type="entry name" value="CSAPPISMRASE"/>
</dbReference>
<comment type="subcellular location">
    <subcellularLocation>
        <location evidence="2">Mitochondrion</location>
    </subcellularLocation>
</comment>
<dbReference type="PROSITE" id="PS00170">
    <property type="entry name" value="CSA_PPIASE_1"/>
    <property type="match status" value="1"/>
</dbReference>
<dbReference type="Pfam" id="PF00160">
    <property type="entry name" value="Pro_isomerase"/>
    <property type="match status" value="1"/>
</dbReference>
<keyword evidence="4" id="KW-0809">Transit peptide</keyword>
<protein>
    <recommendedName>
        <fullName evidence="8">Peptidyl-prolyl cis-trans isomerase</fullName>
        <shortName evidence="8">PPIase</shortName>
        <ecNumber evidence="8">5.2.1.8</ecNumber>
    </recommendedName>
</protein>
<sequence>MFRPLIPRHCAPLARPSSLFNNLSSTTFSSIRATSLQTTPRISIRTFSSKMDSEDSKDVYFKVTWGVPAFENGKKITKEQTGVIKFKLYDDKVPKTARNFRELCTGDPGFGYAGSGFHRIIPDFMLQGGDFTRGNGTGGKSIYGEKFADENFIVKHTRPGLLSMANAGPNTNGSQFFITTVKTSWLDNRHVVFGEVIDDKSMEVVKALEATGSSSGAIKEGYKKPVIVECGVIKNTEDLQ</sequence>
<accession>A0AA40KCN0</accession>
<comment type="similarity">
    <text evidence="3 8">Belongs to the cyclophilin-type PPIase family.</text>
</comment>
<dbReference type="GO" id="GO:0016018">
    <property type="term" value="F:cyclosporin A binding"/>
    <property type="evidence" value="ECO:0007669"/>
    <property type="project" value="TreeGrafter"/>
</dbReference>
<evidence type="ECO:0000256" key="1">
    <source>
        <dbReference type="ARBA" id="ARBA00000971"/>
    </source>
</evidence>
<feature type="domain" description="PPIase cyclophilin-type" evidence="9">
    <location>
        <begin position="76"/>
        <end position="232"/>
    </location>
</feature>
<keyword evidence="11" id="KW-1185">Reference proteome</keyword>
<keyword evidence="6" id="KW-0496">Mitochondrion</keyword>
<keyword evidence="5 8" id="KW-0697">Rotamase</keyword>
<evidence type="ECO:0000256" key="4">
    <source>
        <dbReference type="ARBA" id="ARBA00022946"/>
    </source>
</evidence>
<name>A0AA40KCN0_9PEZI</name>
<evidence type="ECO:0000256" key="5">
    <source>
        <dbReference type="ARBA" id="ARBA00023110"/>
    </source>
</evidence>
<dbReference type="InterPro" id="IPR029000">
    <property type="entry name" value="Cyclophilin-like_dom_sf"/>
</dbReference>
<dbReference type="PANTHER" id="PTHR11071">
    <property type="entry name" value="PEPTIDYL-PROLYL CIS-TRANS ISOMERASE"/>
    <property type="match status" value="1"/>
</dbReference>
<dbReference type="GO" id="GO:0003755">
    <property type="term" value="F:peptidyl-prolyl cis-trans isomerase activity"/>
    <property type="evidence" value="ECO:0007669"/>
    <property type="project" value="UniProtKB-UniRule"/>
</dbReference>
<dbReference type="AlphaFoldDB" id="A0AA40KCN0"/>
<dbReference type="InterPro" id="IPR002130">
    <property type="entry name" value="Cyclophilin-type_PPIase_dom"/>
</dbReference>
<dbReference type="SUPFAM" id="SSF50891">
    <property type="entry name" value="Cyclophilin-like"/>
    <property type="match status" value="1"/>
</dbReference>
<evidence type="ECO:0000256" key="8">
    <source>
        <dbReference type="RuleBase" id="RU363019"/>
    </source>
</evidence>